<gene>
    <name evidence="1" type="ORF">RSP_6250</name>
</gene>
<sequence>MSKNIQEIFYPNYNKRVQKIRDNDRKFAHYTSAEVAVSILKNKSVWLRNASVMNDFNEIEHGLNCLLKVLDSDTVGKQFANLVNEIHPTAFNSIMIRYAMPTDLHDTYLTCLSEHGPNGGAISEDKLGRLSMWRAYGGNTNVAMVFDREKVLNDHSTATTLSPVLYADAFMFRREFMEVMESIAENIELLKGNKDLSLAYLFGALDAAVLSTKHPGFEEEQEWRVIHRPTPYNKLPCMVASVGGVPQKVYLLNLDGANSALNLNDILDHIIVGPTAFPDVISDALIQVMTSEHYHNPQLRVKVSEIPLRR</sequence>
<dbReference type="EMBL" id="CP000143">
    <property type="protein sequence ID" value="ABA79170.1"/>
    <property type="molecule type" value="Genomic_DNA"/>
</dbReference>
<proteinExistence type="predicted"/>
<dbReference type="eggNOG" id="ENOG502ZF5V">
    <property type="taxonomic scope" value="Bacteria"/>
</dbReference>
<reference evidence="2" key="1">
    <citation type="submission" date="2005-09" db="EMBL/GenBank/DDBJ databases">
        <title>Complete sequence of chromosome 1 of Rhodobacter sphaeroides 2.4.1.</title>
        <authorList>
            <person name="Copeland A."/>
            <person name="Lucas S."/>
            <person name="Lapidus A."/>
            <person name="Barry K."/>
            <person name="Detter J.C."/>
            <person name="Glavina T."/>
            <person name="Hammon N."/>
            <person name="Israni S."/>
            <person name="Pitluck S."/>
            <person name="Richardson P."/>
            <person name="Mackenzie C."/>
            <person name="Choudhary M."/>
            <person name="Larimer F."/>
            <person name="Hauser L.J."/>
            <person name="Land M."/>
            <person name="Donohue T.J."/>
            <person name="Kaplan S."/>
        </authorList>
    </citation>
    <scope>NUCLEOTIDE SEQUENCE [LARGE SCALE GENOMIC DNA]</scope>
    <source>
        <strain evidence="2">ATCC 17023 / DSM 158 / JCM 6121 / CCUG 31486 / LMG 2827 / NBRC 12203 / NCIMB 8253 / ATH 2.4.1.</strain>
    </source>
</reference>
<dbReference type="GeneID" id="3720255"/>
<dbReference type="OrthoDB" id="9795560at2"/>
<dbReference type="EnsemblBacteria" id="ABA79170">
    <property type="protein sequence ID" value="ABA79170"/>
    <property type="gene ID" value="RSP_6250"/>
</dbReference>
<accession>Q3J214</accession>
<evidence type="ECO:0000313" key="1">
    <source>
        <dbReference type="EMBL" id="ABA79170.1"/>
    </source>
</evidence>
<keyword evidence="2" id="KW-1185">Reference proteome</keyword>
<dbReference type="RefSeq" id="WP_011337919.1">
    <property type="nucleotide sequence ID" value="NC_007493.2"/>
</dbReference>
<name>Q3J214_CERS4</name>
<dbReference type="InterPro" id="IPR021352">
    <property type="entry name" value="DUF2971"/>
</dbReference>
<dbReference type="KEGG" id="rsp:RSP_6250"/>
<organism evidence="1 2">
    <name type="scientific">Cereibacter sphaeroides (strain ATCC 17023 / DSM 158 / JCM 6121 / CCUG 31486 / LMG 2827 / NBRC 12203 / NCIMB 8253 / ATH 2.4.1.)</name>
    <name type="common">Rhodobacter sphaeroides</name>
    <dbReference type="NCBI Taxonomy" id="272943"/>
    <lineage>
        <taxon>Bacteria</taxon>
        <taxon>Pseudomonadati</taxon>
        <taxon>Pseudomonadota</taxon>
        <taxon>Alphaproteobacteria</taxon>
        <taxon>Rhodobacterales</taxon>
        <taxon>Paracoccaceae</taxon>
        <taxon>Cereibacter</taxon>
    </lineage>
</organism>
<dbReference type="PhylomeDB" id="Q3J214"/>
<dbReference type="Proteomes" id="UP000002703">
    <property type="component" value="Chromosome 1"/>
</dbReference>
<dbReference type="AlphaFoldDB" id="Q3J214"/>
<dbReference type="Pfam" id="PF11185">
    <property type="entry name" value="DUF2971"/>
    <property type="match status" value="1"/>
</dbReference>
<protein>
    <recommendedName>
        <fullName evidence="3">DUF2971 domain-containing protein</fullName>
    </recommendedName>
</protein>
<evidence type="ECO:0000313" key="2">
    <source>
        <dbReference type="Proteomes" id="UP000002703"/>
    </source>
</evidence>
<evidence type="ECO:0008006" key="3">
    <source>
        <dbReference type="Google" id="ProtNLM"/>
    </source>
</evidence>